<dbReference type="AlphaFoldDB" id="A0A1F8F3B8"/>
<dbReference type="Pfam" id="PF13456">
    <property type="entry name" value="RVT_3"/>
    <property type="match status" value="1"/>
</dbReference>
<name>A0A1F8F3B8_9BACT</name>
<dbReference type="Gene3D" id="3.30.420.10">
    <property type="entry name" value="Ribonuclease H-like superfamily/Ribonuclease H"/>
    <property type="match status" value="1"/>
</dbReference>
<accession>A0A1F8F3B8</accession>
<evidence type="ECO:0000259" key="1">
    <source>
        <dbReference type="PROSITE" id="PS50879"/>
    </source>
</evidence>
<feature type="domain" description="RNase H type-1" evidence="1">
    <location>
        <begin position="1"/>
        <end position="142"/>
    </location>
</feature>
<dbReference type="GO" id="GO:0004523">
    <property type="term" value="F:RNA-DNA hybrid ribonuclease activity"/>
    <property type="evidence" value="ECO:0007669"/>
    <property type="project" value="InterPro"/>
</dbReference>
<dbReference type="PROSITE" id="PS50879">
    <property type="entry name" value="RNASE_H_1"/>
    <property type="match status" value="1"/>
</dbReference>
<dbReference type="InterPro" id="IPR036397">
    <property type="entry name" value="RNaseH_sf"/>
</dbReference>
<evidence type="ECO:0000313" key="3">
    <source>
        <dbReference type="Proteomes" id="UP000176834"/>
    </source>
</evidence>
<dbReference type="CDD" id="cd09279">
    <property type="entry name" value="RNase_HI_like"/>
    <property type="match status" value="1"/>
</dbReference>
<dbReference type="GO" id="GO:0003676">
    <property type="term" value="F:nucleic acid binding"/>
    <property type="evidence" value="ECO:0007669"/>
    <property type="project" value="InterPro"/>
</dbReference>
<comment type="caution">
    <text evidence="2">The sequence shown here is derived from an EMBL/GenBank/DDBJ whole genome shotgun (WGS) entry which is preliminary data.</text>
</comment>
<protein>
    <recommendedName>
        <fullName evidence="1">RNase H type-1 domain-containing protein</fullName>
    </recommendedName>
</protein>
<dbReference type="EMBL" id="MGJN01000003">
    <property type="protein sequence ID" value="OGN07631.1"/>
    <property type="molecule type" value="Genomic_DNA"/>
</dbReference>
<reference evidence="2 3" key="1">
    <citation type="journal article" date="2016" name="Nat. Commun.">
        <title>Thousands of microbial genomes shed light on interconnected biogeochemical processes in an aquifer system.</title>
        <authorList>
            <person name="Anantharaman K."/>
            <person name="Brown C.T."/>
            <person name="Hug L.A."/>
            <person name="Sharon I."/>
            <person name="Castelle C.J."/>
            <person name="Probst A.J."/>
            <person name="Thomas B.C."/>
            <person name="Singh A."/>
            <person name="Wilkins M.J."/>
            <person name="Karaoz U."/>
            <person name="Brodie E.L."/>
            <person name="Williams K.H."/>
            <person name="Hubbard S.S."/>
            <person name="Banfield J.F."/>
        </authorList>
    </citation>
    <scope>NUCLEOTIDE SEQUENCE [LARGE SCALE GENOMIC DNA]</scope>
</reference>
<sequence length="146" mass="16942">MNKTKIIVDACCRIKDAHLKNRLSKGKSACGVLIIDYKGEECHFKKYLGEMTVPEAEFRALVFALDKAVAVARYNVEVRMDSQLVVRWMNGEYRIKKDHIKPLFDEAKKYEQRFKDGVTYIHHSRDSVLGKRADKLAHDAYAEYQD</sequence>
<proteinExistence type="predicted"/>
<organism evidence="2 3">
    <name type="scientific">Candidatus Yanofskybacteria bacterium RIFCSPHIGHO2_02_FULL_38_22b</name>
    <dbReference type="NCBI Taxonomy" id="1802673"/>
    <lineage>
        <taxon>Bacteria</taxon>
        <taxon>Candidatus Yanofskyibacteriota</taxon>
    </lineage>
</organism>
<dbReference type="InterPro" id="IPR002156">
    <property type="entry name" value="RNaseH_domain"/>
</dbReference>
<dbReference type="SUPFAM" id="SSF53098">
    <property type="entry name" value="Ribonuclease H-like"/>
    <property type="match status" value="1"/>
</dbReference>
<gene>
    <name evidence="2" type="ORF">A3B86_02215</name>
</gene>
<dbReference type="InterPro" id="IPR012337">
    <property type="entry name" value="RNaseH-like_sf"/>
</dbReference>
<dbReference type="Proteomes" id="UP000176834">
    <property type="component" value="Unassembled WGS sequence"/>
</dbReference>
<evidence type="ECO:0000313" key="2">
    <source>
        <dbReference type="EMBL" id="OGN07631.1"/>
    </source>
</evidence>